<reference evidence="2 3" key="1">
    <citation type="submission" date="2024-07" db="EMBL/GenBank/DDBJ databases">
        <title>Section-level genome sequencing and comparative genomics of Aspergillus sections Usti and Cavernicolus.</title>
        <authorList>
            <consortium name="Lawrence Berkeley National Laboratory"/>
            <person name="Nybo J.L."/>
            <person name="Vesth T.C."/>
            <person name="Theobald S."/>
            <person name="Frisvad J.C."/>
            <person name="Larsen T.O."/>
            <person name="Kjaerboelling I."/>
            <person name="Rothschild-Mancinelli K."/>
            <person name="Lyhne E.K."/>
            <person name="Kogle M.E."/>
            <person name="Barry K."/>
            <person name="Clum A."/>
            <person name="Na H."/>
            <person name="Ledsgaard L."/>
            <person name="Lin J."/>
            <person name="Lipzen A."/>
            <person name="Kuo A."/>
            <person name="Riley R."/>
            <person name="Mondo S."/>
            <person name="Labutti K."/>
            <person name="Haridas S."/>
            <person name="Pangalinan J."/>
            <person name="Salamov A.A."/>
            <person name="Simmons B.A."/>
            <person name="Magnuson J.K."/>
            <person name="Chen J."/>
            <person name="Drula E."/>
            <person name="Henrissat B."/>
            <person name="Wiebenga A."/>
            <person name="Lubbers R.J."/>
            <person name="Gomes A.C."/>
            <person name="Makela M.R."/>
            <person name="Stajich J."/>
            <person name="Grigoriev I.V."/>
            <person name="Mortensen U.H."/>
            <person name="De Vries R.P."/>
            <person name="Baker S.E."/>
            <person name="Andersen M.R."/>
        </authorList>
    </citation>
    <scope>NUCLEOTIDE SEQUENCE [LARGE SCALE GENOMIC DNA]</scope>
    <source>
        <strain evidence="2 3">CBS 123904</strain>
    </source>
</reference>
<dbReference type="Pfam" id="PF04057">
    <property type="entry name" value="Rep-A_N"/>
    <property type="match status" value="1"/>
</dbReference>
<gene>
    <name evidence="2" type="ORF">BJY01DRAFT_90712</name>
</gene>
<dbReference type="InterPro" id="IPR001810">
    <property type="entry name" value="F-box_dom"/>
</dbReference>
<dbReference type="PROSITE" id="PS50181">
    <property type="entry name" value="FBOX"/>
    <property type="match status" value="1"/>
</dbReference>
<dbReference type="Gene3D" id="3.80.10.10">
    <property type="entry name" value="Ribonuclease Inhibitor"/>
    <property type="match status" value="1"/>
</dbReference>
<organism evidence="2 3">
    <name type="scientific">Aspergillus pseudoustus</name>
    <dbReference type="NCBI Taxonomy" id="1810923"/>
    <lineage>
        <taxon>Eukaryota</taxon>
        <taxon>Fungi</taxon>
        <taxon>Dikarya</taxon>
        <taxon>Ascomycota</taxon>
        <taxon>Pezizomycotina</taxon>
        <taxon>Eurotiomycetes</taxon>
        <taxon>Eurotiomycetidae</taxon>
        <taxon>Eurotiales</taxon>
        <taxon>Aspergillaceae</taxon>
        <taxon>Aspergillus</taxon>
        <taxon>Aspergillus subgen. Nidulantes</taxon>
    </lineage>
</organism>
<sequence>MLRDSILSTGSIELMIEDPKYAAHSCPAPILQCLMVKPITPISTNVRRWRAVLSDGRNWIQTMLATTLGHLAENGDIVKGCICRLKQCMPYTIKGKIILVIQTMEIIRSFGIVHKIGPPVPLPVDLQLRLQPDGGVMITFSVEKQQVFPSWRLLSGFPLEILHLIVANLSYPDKLALSLASKELHALIRPSLYSVVGLGGKKHLAHFVDTLAREPEIRSSVRTCMLDGDVCCVDPETCDSSIDSITNLPLLRHLCFRPDSEIISHCSIVSMLQRLVSQKTLQSLRSFYIDLNCRYAYDLPSDLQEKLLRTMFSAPHIRDLQVSYCHRDHGDFPNRSIREITNLRPIGVGAKSTDVRNLGLQWDGLPLSLLSALLRTPRNLEALTLRISGRYDHAPWDSAMTLESALSPIAGSVQELEVDFVHRVDGNRPEALGLLWGNRGLTAFTRLQSLSISGEFLSEVQGFDGKTPWFPPSLVSLCITTCELSHCSKPEPIAESNPACPRLPRGEHFIYFDPATVRVLSSLSRLLEPVPNFSQFLIKEKSHGYGAYQREFLRQYPPIVLVGEDLVPLVYRGLRVGLEITGAANVWLDVEVVSGI</sequence>
<dbReference type="Gene3D" id="2.40.50.140">
    <property type="entry name" value="Nucleic acid-binding proteins"/>
    <property type="match status" value="1"/>
</dbReference>
<dbReference type="Proteomes" id="UP001610446">
    <property type="component" value="Unassembled WGS sequence"/>
</dbReference>
<dbReference type="EMBL" id="JBFXLU010000238">
    <property type="protein sequence ID" value="KAL2833607.1"/>
    <property type="molecule type" value="Genomic_DNA"/>
</dbReference>
<dbReference type="InterPro" id="IPR012340">
    <property type="entry name" value="NA-bd_OB-fold"/>
</dbReference>
<evidence type="ECO:0000259" key="1">
    <source>
        <dbReference type="PROSITE" id="PS50181"/>
    </source>
</evidence>
<dbReference type="CDD" id="cd04477">
    <property type="entry name" value="RPA1N"/>
    <property type="match status" value="1"/>
</dbReference>
<evidence type="ECO:0000313" key="3">
    <source>
        <dbReference type="Proteomes" id="UP001610446"/>
    </source>
</evidence>
<dbReference type="InterPro" id="IPR007199">
    <property type="entry name" value="Rep_factor-A_N"/>
</dbReference>
<accession>A0ABR4J3G8</accession>
<name>A0ABR4J3G8_9EURO</name>
<dbReference type="SUPFAM" id="SSF52047">
    <property type="entry name" value="RNI-like"/>
    <property type="match status" value="1"/>
</dbReference>
<keyword evidence="3" id="KW-1185">Reference proteome</keyword>
<dbReference type="SUPFAM" id="SSF50249">
    <property type="entry name" value="Nucleic acid-binding proteins"/>
    <property type="match status" value="1"/>
</dbReference>
<evidence type="ECO:0000313" key="2">
    <source>
        <dbReference type="EMBL" id="KAL2833607.1"/>
    </source>
</evidence>
<dbReference type="InterPro" id="IPR032675">
    <property type="entry name" value="LRR_dom_sf"/>
</dbReference>
<protein>
    <recommendedName>
        <fullName evidence="1">F-box domain-containing protein</fullName>
    </recommendedName>
</protein>
<proteinExistence type="predicted"/>
<feature type="domain" description="F-box" evidence="1">
    <location>
        <begin position="151"/>
        <end position="196"/>
    </location>
</feature>
<comment type="caution">
    <text evidence="2">The sequence shown here is derived from an EMBL/GenBank/DDBJ whole genome shotgun (WGS) entry which is preliminary data.</text>
</comment>
<dbReference type="Pfam" id="PF00646">
    <property type="entry name" value="F-box"/>
    <property type="match status" value="1"/>
</dbReference>